<dbReference type="RefSeq" id="WP_381014379.1">
    <property type="nucleotide sequence ID" value="NZ_JBHTJF010000043.1"/>
</dbReference>
<dbReference type="SUPFAM" id="SSF55608">
    <property type="entry name" value="Homing endonucleases"/>
    <property type="match status" value="2"/>
</dbReference>
<reference evidence="3" key="1">
    <citation type="journal article" date="2019" name="Int. J. Syst. Evol. Microbiol.">
        <title>The Global Catalogue of Microorganisms (GCM) 10K type strain sequencing project: providing services to taxonomists for standard genome sequencing and annotation.</title>
        <authorList>
            <consortium name="The Broad Institute Genomics Platform"/>
            <consortium name="The Broad Institute Genome Sequencing Center for Infectious Disease"/>
            <person name="Wu L."/>
            <person name="Ma J."/>
        </authorList>
    </citation>
    <scope>NUCLEOTIDE SEQUENCE [LARGE SCALE GENOMIC DNA]</scope>
    <source>
        <strain evidence="3">CCUG 63563</strain>
    </source>
</reference>
<keyword evidence="3" id="KW-1185">Reference proteome</keyword>
<name>A0ABW3H5J9_9BACL</name>
<dbReference type="Proteomes" id="UP001596976">
    <property type="component" value="Unassembled WGS sequence"/>
</dbReference>
<dbReference type="Gene3D" id="3.10.28.10">
    <property type="entry name" value="Homing endonucleases"/>
    <property type="match status" value="4"/>
</dbReference>
<dbReference type="Pfam" id="PF03161">
    <property type="entry name" value="LAGLIDADG_2"/>
    <property type="match status" value="2"/>
</dbReference>
<proteinExistence type="predicted"/>
<organism evidence="2 3">
    <name type="scientific">Savagea faecisuis</name>
    <dbReference type="NCBI Taxonomy" id="1274803"/>
    <lineage>
        <taxon>Bacteria</taxon>
        <taxon>Bacillati</taxon>
        <taxon>Bacillota</taxon>
        <taxon>Bacilli</taxon>
        <taxon>Bacillales</taxon>
        <taxon>Caryophanaceae</taxon>
        <taxon>Savagea</taxon>
    </lineage>
</organism>
<gene>
    <name evidence="2" type="ORF">ACFQ0V_13005</name>
</gene>
<protein>
    <recommendedName>
        <fullName evidence="1">Homing endonuclease LAGLIDADG domain-containing protein</fullName>
    </recommendedName>
</protein>
<evidence type="ECO:0000259" key="1">
    <source>
        <dbReference type="Pfam" id="PF03161"/>
    </source>
</evidence>
<feature type="domain" description="Homing endonuclease LAGLIDADG" evidence="1">
    <location>
        <begin position="316"/>
        <end position="488"/>
    </location>
</feature>
<dbReference type="EMBL" id="JBHTJF010000043">
    <property type="protein sequence ID" value="MFD0944662.1"/>
    <property type="molecule type" value="Genomic_DNA"/>
</dbReference>
<evidence type="ECO:0000313" key="2">
    <source>
        <dbReference type="EMBL" id="MFD0944662.1"/>
    </source>
</evidence>
<accession>A0ABW3H5J9</accession>
<comment type="caution">
    <text evidence="2">The sequence shown here is derived from an EMBL/GenBank/DDBJ whole genome shotgun (WGS) entry which is preliminary data.</text>
</comment>
<evidence type="ECO:0000313" key="3">
    <source>
        <dbReference type="Proteomes" id="UP001596976"/>
    </source>
</evidence>
<feature type="domain" description="Homing endonuclease LAGLIDADG" evidence="1">
    <location>
        <begin position="8"/>
        <end position="168"/>
    </location>
</feature>
<dbReference type="InterPro" id="IPR004860">
    <property type="entry name" value="LAGLIDADG_dom"/>
</dbReference>
<sequence>METFFARMIGKLLGDGTIIKQEGRRPRFQFMHRVEDVEWAHYCYEQLRDYIPLSEPTYGRVKDNRLQKGYSERYMVQSSTHEWIDQLYDIWYPNKMKAIPITYLEQYFTAESLAWWYQDDGHLKKNKEGVVEKLILSTERWTDEERELLKYILNLKFNLLFSVDGQKRLLLYDQLQINYFLQLVEPWMHPVMIRKMKTASPYKTIAKRTTLTVTSNFQFERPTKELNEAISHYIDNVELNAQYFQKWNYARRERNEMKSYQITLTDDNRQKLAQVQVKTGLTLNEITQHCLSERATEHFEPKELQQLDQFTTTQKNIVLGSIMGDGMLRYNEHKSGSSSSYYEHYGMKQKKYREWKTLKLAPFWKITPKGNSILSRVAPLWKELESHFYQHQPNDQRIKRIPSLFFDEAKQPEAVATLFLDDGSLLISPRVNHRSNTIFLTPHIALYLQNFTKQELERLSDWFTQRTDVPFRLTKRPDGHGYYLRTSQTAHTLQFLKCLSSITDTCPSMAYKSNWSYRFAKEREKWQAKHPHYRVVTSSRERMRPYTEEEIETIITMKRNGETDQSIADQLGRTYWAIVYKVSELRKSHIL</sequence>
<dbReference type="InterPro" id="IPR027434">
    <property type="entry name" value="Homing_endonucl"/>
</dbReference>